<comment type="caution">
    <text evidence="2">The sequence shown here is derived from an EMBL/GenBank/DDBJ whole genome shotgun (WGS) entry which is preliminary data.</text>
</comment>
<evidence type="ECO:0000313" key="2">
    <source>
        <dbReference type="EMBL" id="RIV82256.1"/>
    </source>
</evidence>
<reference evidence="2 3" key="1">
    <citation type="submission" date="2018-08" db="EMBL/GenBank/DDBJ databases">
        <title>Erythrobacter zhengii sp.nov., a bacterium isolated from deep-sea sediment.</title>
        <authorList>
            <person name="Fang C."/>
            <person name="Wu Y.-H."/>
            <person name="Sun C."/>
            <person name="Wang H."/>
            <person name="Cheng H."/>
            <person name="Meng F.-X."/>
            <person name="Wang C.-S."/>
            <person name="Xu X.-W."/>
        </authorList>
    </citation>
    <scope>NUCLEOTIDE SEQUENCE [LARGE SCALE GENOMIC DNA]</scope>
    <source>
        <strain evidence="2 3">CCTCC AB 2015396</strain>
    </source>
</reference>
<keyword evidence="3" id="KW-1185">Reference proteome</keyword>
<sequence length="271" mass="28846">MIRSVSTLFAGLAFVASAGIPAPLAAQDGAPGIPGWSRSQARDAQRELRSFERFTYEVPGVPAEQARRFRRAASVFTAFRAFPQVSVLAYDHVTRCALTGEVEVGEASGPLHWVRFAEARREADVLAMAADGYVTLRNFAISEPLVDDGNCASDVSSAYGNDADDIRGAEKLAEHMVSMMSGGQIGSDEAPLDVAALRSTVSGLLTANAELAAVDLLAATTTAERTIVIVGDAGGQTRLAAQYRNLADGRWQFERAISLGKGFADYVETTR</sequence>
<gene>
    <name evidence="2" type="ORF">D2V17_15870</name>
</gene>
<keyword evidence="1" id="KW-0732">Signal</keyword>
<evidence type="ECO:0000313" key="3">
    <source>
        <dbReference type="Proteomes" id="UP000265366"/>
    </source>
</evidence>
<dbReference type="Proteomes" id="UP000265366">
    <property type="component" value="Unassembled WGS sequence"/>
</dbReference>
<evidence type="ECO:0000256" key="1">
    <source>
        <dbReference type="SAM" id="SignalP"/>
    </source>
</evidence>
<organism evidence="2 3">
    <name type="scientific">Aurantiacibacter xanthus</name>
    <dbReference type="NCBI Taxonomy" id="1784712"/>
    <lineage>
        <taxon>Bacteria</taxon>
        <taxon>Pseudomonadati</taxon>
        <taxon>Pseudomonadota</taxon>
        <taxon>Alphaproteobacteria</taxon>
        <taxon>Sphingomonadales</taxon>
        <taxon>Erythrobacteraceae</taxon>
        <taxon>Aurantiacibacter</taxon>
    </lineage>
</organism>
<evidence type="ECO:0008006" key="4">
    <source>
        <dbReference type="Google" id="ProtNLM"/>
    </source>
</evidence>
<name>A0A3A1P181_9SPHN</name>
<protein>
    <recommendedName>
        <fullName evidence="4">DUF3828 domain-containing protein</fullName>
    </recommendedName>
</protein>
<dbReference type="EMBL" id="QXFM01000120">
    <property type="protein sequence ID" value="RIV82256.1"/>
    <property type="molecule type" value="Genomic_DNA"/>
</dbReference>
<dbReference type="AlphaFoldDB" id="A0A3A1P181"/>
<feature type="signal peptide" evidence="1">
    <location>
        <begin position="1"/>
        <end position="18"/>
    </location>
</feature>
<dbReference type="RefSeq" id="WP_119593848.1">
    <property type="nucleotide sequence ID" value="NZ_QXFM01000120.1"/>
</dbReference>
<accession>A0A3A1P181</accession>
<proteinExistence type="predicted"/>
<feature type="chain" id="PRO_5017440000" description="DUF3828 domain-containing protein" evidence="1">
    <location>
        <begin position="19"/>
        <end position="271"/>
    </location>
</feature>